<name>A0A6A3PXH1_9STRA</name>
<feature type="chain" id="PRO_5025390183" evidence="1">
    <location>
        <begin position="32"/>
        <end position="52"/>
    </location>
</feature>
<protein>
    <submittedName>
        <fullName evidence="2">Uncharacterized protein</fullName>
    </submittedName>
</protein>
<evidence type="ECO:0000313" key="2">
    <source>
        <dbReference type="EMBL" id="KAE9063553.1"/>
    </source>
</evidence>
<comment type="caution">
    <text evidence="2">The sequence shown here is derived from an EMBL/GenBank/DDBJ whole genome shotgun (WGS) entry which is preliminary data.</text>
</comment>
<proteinExistence type="predicted"/>
<organism evidence="2 3">
    <name type="scientific">Phytophthora fragariae</name>
    <dbReference type="NCBI Taxonomy" id="53985"/>
    <lineage>
        <taxon>Eukaryota</taxon>
        <taxon>Sar</taxon>
        <taxon>Stramenopiles</taxon>
        <taxon>Oomycota</taxon>
        <taxon>Peronosporomycetes</taxon>
        <taxon>Peronosporales</taxon>
        <taxon>Peronosporaceae</taxon>
        <taxon>Phytophthora</taxon>
    </lineage>
</organism>
<dbReference type="EMBL" id="QXGA01006315">
    <property type="protein sequence ID" value="KAE9063553.1"/>
    <property type="molecule type" value="Genomic_DNA"/>
</dbReference>
<sequence>MNRMHARLTVHRPRQCRCCCCWWSWWWCGSGQLGFQAGLVARKTRQSVGSHK</sequence>
<dbReference type="AlphaFoldDB" id="A0A6A3PXH1"/>
<keyword evidence="1" id="KW-0732">Signal</keyword>
<reference evidence="2 3" key="1">
    <citation type="submission" date="2018-08" db="EMBL/GenBank/DDBJ databases">
        <title>Genomic investigation of the strawberry pathogen Phytophthora fragariae indicates pathogenicity is determined by transcriptional variation in three key races.</title>
        <authorList>
            <person name="Adams T.M."/>
            <person name="Armitage A.D."/>
            <person name="Sobczyk M.K."/>
            <person name="Bates H.J."/>
            <person name="Dunwell J.M."/>
            <person name="Nellist C.F."/>
            <person name="Harrison R.J."/>
        </authorList>
    </citation>
    <scope>NUCLEOTIDE SEQUENCE [LARGE SCALE GENOMIC DNA]</scope>
    <source>
        <strain evidence="2 3">NOV-5</strain>
    </source>
</reference>
<gene>
    <name evidence="2" type="ORF">PF006_g30919</name>
</gene>
<evidence type="ECO:0000313" key="3">
    <source>
        <dbReference type="Proteomes" id="UP000440732"/>
    </source>
</evidence>
<evidence type="ECO:0000256" key="1">
    <source>
        <dbReference type="SAM" id="SignalP"/>
    </source>
</evidence>
<dbReference type="Proteomes" id="UP000440732">
    <property type="component" value="Unassembled WGS sequence"/>
</dbReference>
<feature type="signal peptide" evidence="1">
    <location>
        <begin position="1"/>
        <end position="31"/>
    </location>
</feature>
<accession>A0A6A3PXH1</accession>